<dbReference type="Pfam" id="PF12002">
    <property type="entry name" value="MgsA_C"/>
    <property type="match status" value="1"/>
</dbReference>
<dbReference type="Gene3D" id="1.10.8.60">
    <property type="match status" value="1"/>
</dbReference>
<dbReference type="CDD" id="cd18139">
    <property type="entry name" value="HLD_clamp_RarA"/>
    <property type="match status" value="1"/>
</dbReference>
<dbReference type="Gene3D" id="1.20.272.10">
    <property type="match status" value="1"/>
</dbReference>
<name>X0THJ7_9ZZZZ</name>
<reference evidence="5" key="1">
    <citation type="journal article" date="2014" name="Front. Microbiol.">
        <title>High frequency of phylogenetically diverse reductive dehalogenase-homologous genes in deep subseafloor sedimentary metagenomes.</title>
        <authorList>
            <person name="Kawai M."/>
            <person name="Futagami T."/>
            <person name="Toyoda A."/>
            <person name="Takaki Y."/>
            <person name="Nishi S."/>
            <person name="Hori S."/>
            <person name="Arai W."/>
            <person name="Tsubouchi T."/>
            <person name="Morono Y."/>
            <person name="Uchiyama I."/>
            <person name="Ito T."/>
            <person name="Fujiyama A."/>
            <person name="Inagaki F."/>
            <person name="Takami H."/>
        </authorList>
    </citation>
    <scope>NUCLEOTIDE SEQUENCE</scope>
    <source>
        <strain evidence="5">Expedition CK06-06</strain>
    </source>
</reference>
<gene>
    <name evidence="5" type="ORF">S01H1_22911</name>
</gene>
<dbReference type="AlphaFoldDB" id="X0THJ7"/>
<dbReference type="SUPFAM" id="SSF48019">
    <property type="entry name" value="post-AAA+ oligomerization domain-like"/>
    <property type="match status" value="1"/>
</dbReference>
<feature type="non-terminal residue" evidence="5">
    <location>
        <position position="1"/>
    </location>
</feature>
<accession>X0THJ7</accession>
<dbReference type="GO" id="GO:0006261">
    <property type="term" value="P:DNA-templated DNA replication"/>
    <property type="evidence" value="ECO:0007669"/>
    <property type="project" value="TreeGrafter"/>
</dbReference>
<evidence type="ECO:0008006" key="6">
    <source>
        <dbReference type="Google" id="ProtNLM"/>
    </source>
</evidence>
<dbReference type="GO" id="GO:0003677">
    <property type="term" value="F:DNA binding"/>
    <property type="evidence" value="ECO:0007669"/>
    <property type="project" value="InterPro"/>
</dbReference>
<dbReference type="PANTHER" id="PTHR13779:SF7">
    <property type="entry name" value="ATPASE WRNIP1"/>
    <property type="match status" value="1"/>
</dbReference>
<dbReference type="InterPro" id="IPR008921">
    <property type="entry name" value="DNA_pol3_clamp-load_cplx_C"/>
</dbReference>
<keyword evidence="2" id="KW-0067">ATP-binding</keyword>
<dbReference type="InterPro" id="IPR032423">
    <property type="entry name" value="AAA_assoc_2"/>
</dbReference>
<dbReference type="EMBL" id="BARS01013059">
    <property type="protein sequence ID" value="GAF92998.1"/>
    <property type="molecule type" value="Genomic_DNA"/>
</dbReference>
<dbReference type="GO" id="GO:0008047">
    <property type="term" value="F:enzyme activator activity"/>
    <property type="evidence" value="ECO:0007669"/>
    <property type="project" value="TreeGrafter"/>
</dbReference>
<evidence type="ECO:0000256" key="1">
    <source>
        <dbReference type="ARBA" id="ARBA00022741"/>
    </source>
</evidence>
<proteinExistence type="predicted"/>
<feature type="non-terminal residue" evidence="5">
    <location>
        <position position="177"/>
    </location>
</feature>
<keyword evidence="1" id="KW-0547">Nucleotide-binding</keyword>
<evidence type="ECO:0000259" key="4">
    <source>
        <dbReference type="Pfam" id="PF16193"/>
    </source>
</evidence>
<protein>
    <recommendedName>
        <fullName evidence="6">MgsA AAA+ ATPase C-terminal domain-containing protein</fullName>
    </recommendedName>
</protein>
<evidence type="ECO:0000256" key="2">
    <source>
        <dbReference type="ARBA" id="ARBA00022840"/>
    </source>
</evidence>
<dbReference type="InterPro" id="IPR021886">
    <property type="entry name" value="MgsA_C"/>
</dbReference>
<comment type="caution">
    <text evidence="5">The sequence shown here is derived from an EMBL/GenBank/DDBJ whole genome shotgun (WGS) entry which is preliminary data.</text>
</comment>
<sequence>GLGSYRVTLTKEAVDHLATTSDGDARRALTALEIAVLSQTDRVAEGEEVVVDLETAVESIQRKAIQYEAKGDTHYDAISAMIKSIRGSDPDAAVYWLARMLEAGEDPRFIARRIVISAAEDIGNADPRALVVAQAAADATLMVGMPECRLPLAQAATYLSCVPKSNAAAKAIWAAAE</sequence>
<evidence type="ECO:0000259" key="3">
    <source>
        <dbReference type="Pfam" id="PF12002"/>
    </source>
</evidence>
<dbReference type="GO" id="GO:0005524">
    <property type="term" value="F:ATP binding"/>
    <property type="evidence" value="ECO:0007669"/>
    <property type="project" value="UniProtKB-KW"/>
</dbReference>
<dbReference type="Pfam" id="PF16193">
    <property type="entry name" value="AAA_assoc_2"/>
    <property type="match status" value="1"/>
</dbReference>
<dbReference type="GO" id="GO:0000731">
    <property type="term" value="P:DNA synthesis involved in DNA repair"/>
    <property type="evidence" value="ECO:0007669"/>
    <property type="project" value="TreeGrafter"/>
</dbReference>
<feature type="domain" description="MgsA AAA+ ATPase C-terminal" evidence="3">
    <location>
        <begin position="87"/>
        <end position="176"/>
    </location>
</feature>
<dbReference type="GO" id="GO:0017116">
    <property type="term" value="F:single-stranded DNA helicase activity"/>
    <property type="evidence" value="ECO:0007669"/>
    <property type="project" value="TreeGrafter"/>
</dbReference>
<feature type="domain" description="AAA C-terminal" evidence="4">
    <location>
        <begin position="4"/>
        <end position="86"/>
    </location>
</feature>
<dbReference type="FunFam" id="1.20.272.10:FF:000001">
    <property type="entry name" value="Putative AAA family ATPase"/>
    <property type="match status" value="1"/>
</dbReference>
<dbReference type="InterPro" id="IPR051314">
    <property type="entry name" value="AAA_ATPase_RarA/MGS1/WRNIP1"/>
</dbReference>
<evidence type="ECO:0000313" key="5">
    <source>
        <dbReference type="EMBL" id="GAF92998.1"/>
    </source>
</evidence>
<dbReference type="PANTHER" id="PTHR13779">
    <property type="entry name" value="WERNER HELICASE-INTERACTING PROTEIN 1 FAMILY MEMBER"/>
    <property type="match status" value="1"/>
</dbReference>
<organism evidence="5">
    <name type="scientific">marine sediment metagenome</name>
    <dbReference type="NCBI Taxonomy" id="412755"/>
    <lineage>
        <taxon>unclassified sequences</taxon>
        <taxon>metagenomes</taxon>
        <taxon>ecological metagenomes</taxon>
    </lineage>
</organism>